<feature type="transmembrane region" description="Helical" evidence="1">
    <location>
        <begin position="38"/>
        <end position="57"/>
    </location>
</feature>
<name>A0ABQ3HBR6_9NEIS</name>
<sequence length="86" mass="9260">MNSPRISPPVWPAWLWLSALTLLLALLSESHTGGVLLAVLTLGGAWLKGVAIIESLMALRHAPLWLRGIVHGWLLLVCGGLLISFT</sequence>
<evidence type="ECO:0000313" key="2">
    <source>
        <dbReference type="EMBL" id="GHD80912.1"/>
    </source>
</evidence>
<protein>
    <recommendedName>
        <fullName evidence="4">Cytochrome C oxidase subunit IV</fullName>
    </recommendedName>
</protein>
<dbReference type="EMBL" id="BMYP01000042">
    <property type="protein sequence ID" value="GHD80912.1"/>
    <property type="molecule type" value="Genomic_DNA"/>
</dbReference>
<evidence type="ECO:0008006" key="4">
    <source>
        <dbReference type="Google" id="ProtNLM"/>
    </source>
</evidence>
<proteinExistence type="predicted"/>
<evidence type="ECO:0000313" key="3">
    <source>
        <dbReference type="Proteomes" id="UP000662678"/>
    </source>
</evidence>
<comment type="caution">
    <text evidence="2">The sequence shown here is derived from an EMBL/GenBank/DDBJ whole genome shotgun (WGS) entry which is preliminary data.</text>
</comment>
<evidence type="ECO:0000256" key="1">
    <source>
        <dbReference type="SAM" id="Phobius"/>
    </source>
</evidence>
<dbReference type="RefSeq" id="WP_189354405.1">
    <property type="nucleotide sequence ID" value="NZ_BMYP01000042.1"/>
</dbReference>
<reference evidence="3" key="1">
    <citation type="journal article" date="2019" name="Int. J. Syst. Evol. Microbiol.">
        <title>The Global Catalogue of Microorganisms (GCM) 10K type strain sequencing project: providing services to taxonomists for standard genome sequencing and annotation.</title>
        <authorList>
            <consortium name="The Broad Institute Genomics Platform"/>
            <consortium name="The Broad Institute Genome Sequencing Center for Infectious Disease"/>
            <person name="Wu L."/>
            <person name="Ma J."/>
        </authorList>
    </citation>
    <scope>NUCLEOTIDE SEQUENCE [LARGE SCALE GENOMIC DNA]</scope>
    <source>
        <strain evidence="3">KCTC 23713</strain>
    </source>
</reference>
<gene>
    <name evidence="2" type="ORF">GCM10011419_26160</name>
</gene>
<feature type="transmembrane region" description="Helical" evidence="1">
    <location>
        <begin position="64"/>
        <end position="85"/>
    </location>
</feature>
<accession>A0ABQ3HBR6</accession>
<keyword evidence="1" id="KW-0472">Membrane</keyword>
<keyword evidence="1" id="KW-0812">Transmembrane</keyword>
<keyword evidence="1" id="KW-1133">Transmembrane helix</keyword>
<dbReference type="Proteomes" id="UP000662678">
    <property type="component" value="Unassembled WGS sequence"/>
</dbReference>
<keyword evidence="3" id="KW-1185">Reference proteome</keyword>
<organism evidence="2 3">
    <name type="scientific">Vogesella fluminis</name>
    <dbReference type="NCBI Taxonomy" id="1069161"/>
    <lineage>
        <taxon>Bacteria</taxon>
        <taxon>Pseudomonadati</taxon>
        <taxon>Pseudomonadota</taxon>
        <taxon>Betaproteobacteria</taxon>
        <taxon>Neisseriales</taxon>
        <taxon>Chromobacteriaceae</taxon>
        <taxon>Vogesella</taxon>
    </lineage>
</organism>